<reference evidence="9" key="1">
    <citation type="journal article" date="2019" name="Int. J. Syst. Evol. Microbiol.">
        <title>The Global Catalogue of Microorganisms (GCM) 10K type strain sequencing project: providing services to taxonomists for standard genome sequencing and annotation.</title>
        <authorList>
            <consortium name="The Broad Institute Genomics Platform"/>
            <consortium name="The Broad Institute Genome Sequencing Center for Infectious Disease"/>
            <person name="Wu L."/>
            <person name="Ma J."/>
        </authorList>
    </citation>
    <scope>NUCLEOTIDE SEQUENCE [LARGE SCALE GENOMIC DNA]</scope>
    <source>
        <strain evidence="9">JCM 13581</strain>
    </source>
</reference>
<dbReference type="PROSITE" id="PS51186">
    <property type="entry name" value="GNAT"/>
    <property type="match status" value="1"/>
</dbReference>
<dbReference type="Pfam" id="PF13523">
    <property type="entry name" value="Acetyltransf_8"/>
    <property type="match status" value="1"/>
</dbReference>
<dbReference type="Proteomes" id="UP001501303">
    <property type="component" value="Unassembled WGS sequence"/>
</dbReference>
<dbReference type="SMART" id="SM01006">
    <property type="entry name" value="AlcB"/>
    <property type="match status" value="1"/>
</dbReference>
<dbReference type="Gene3D" id="3.40.630.30">
    <property type="match status" value="1"/>
</dbReference>
<feature type="region of interest" description="Disordered" evidence="6">
    <location>
        <begin position="1"/>
        <end position="37"/>
    </location>
</feature>
<evidence type="ECO:0000313" key="8">
    <source>
        <dbReference type="EMBL" id="GAA1923370.1"/>
    </source>
</evidence>
<comment type="function">
    <text evidence="1">Acyltransferase required for the direct transfer of medium- to long-chain fatty acyl moieties from a carrier protein (MbtL) on to the epsilon-amino group of lysine residue in the mycobactin core.</text>
</comment>
<feature type="domain" description="N-acetyltransferase" evidence="7">
    <location>
        <begin position="39"/>
        <end position="203"/>
    </location>
</feature>
<dbReference type="InterPro" id="IPR000182">
    <property type="entry name" value="GNAT_dom"/>
</dbReference>
<dbReference type="InterPro" id="IPR016181">
    <property type="entry name" value="Acyl_CoA_acyltransferase"/>
</dbReference>
<evidence type="ECO:0000256" key="3">
    <source>
        <dbReference type="ARBA" id="ARBA00020586"/>
    </source>
</evidence>
<comment type="pathway">
    <text evidence="2">Siderophore biosynthesis; mycobactin biosynthesis.</text>
</comment>
<dbReference type="EMBL" id="BAAAMJ010000033">
    <property type="protein sequence ID" value="GAA1923370.1"/>
    <property type="molecule type" value="Genomic_DNA"/>
</dbReference>
<evidence type="ECO:0000256" key="2">
    <source>
        <dbReference type="ARBA" id="ARBA00005102"/>
    </source>
</evidence>
<protein>
    <recommendedName>
        <fullName evidence="3">Lysine N-acyltransferase MbtK</fullName>
    </recommendedName>
    <alternativeName>
        <fullName evidence="5">Mycobactin synthase protein K</fullName>
    </alternativeName>
</protein>
<organism evidence="8 9">
    <name type="scientific">Streptomyces sodiiphilus</name>
    <dbReference type="NCBI Taxonomy" id="226217"/>
    <lineage>
        <taxon>Bacteria</taxon>
        <taxon>Bacillati</taxon>
        <taxon>Actinomycetota</taxon>
        <taxon>Actinomycetes</taxon>
        <taxon>Kitasatosporales</taxon>
        <taxon>Streptomycetaceae</taxon>
        <taxon>Streptomyces</taxon>
    </lineage>
</organism>
<accession>A0ABP5AV46</accession>
<gene>
    <name evidence="8" type="ORF">GCM10009716_34730</name>
</gene>
<keyword evidence="9" id="KW-1185">Reference proteome</keyword>
<dbReference type="PANTHER" id="PTHR31438">
    <property type="entry name" value="LYSINE N-ACYLTRANSFERASE C17G9.06C-RELATED"/>
    <property type="match status" value="1"/>
</dbReference>
<dbReference type="PANTHER" id="PTHR31438:SF1">
    <property type="entry name" value="LYSINE N-ACYLTRANSFERASE C17G9.06C-RELATED"/>
    <property type="match status" value="1"/>
</dbReference>
<evidence type="ECO:0000259" key="7">
    <source>
        <dbReference type="PROSITE" id="PS51186"/>
    </source>
</evidence>
<evidence type="ECO:0000256" key="6">
    <source>
        <dbReference type="SAM" id="MobiDB-lite"/>
    </source>
</evidence>
<evidence type="ECO:0000313" key="9">
    <source>
        <dbReference type="Proteomes" id="UP001501303"/>
    </source>
</evidence>
<dbReference type="InterPro" id="IPR019432">
    <property type="entry name" value="Acyltransferase_MbtK/IucB-like"/>
</dbReference>
<evidence type="ECO:0000256" key="4">
    <source>
        <dbReference type="ARBA" id="ARBA00023251"/>
    </source>
</evidence>
<proteinExistence type="predicted"/>
<sequence>MTPEPAARTGGPGREGSTETSGRWPIGPGGPERTEAGDLRLVPVRLERDLPLLTGWMNSPAVDAFWKLGGPVDRTAAHLRPQLEPGSHSLPCLGVLDGRPVSYWEIYRAERDPLARHYSCRPGDLGLHLLVGEDTDRGRGLGTALLRGVCRLVLRHAPDCRRLVAEPDAANAPSLAVFRKAGFRAAEELRLPDKRAVLMIRER</sequence>
<dbReference type="SUPFAM" id="SSF55729">
    <property type="entry name" value="Acyl-CoA N-acyltransferases (Nat)"/>
    <property type="match status" value="1"/>
</dbReference>
<comment type="caution">
    <text evidence="8">The sequence shown here is derived from an EMBL/GenBank/DDBJ whole genome shotgun (WGS) entry which is preliminary data.</text>
</comment>
<name>A0ABP5AV46_9ACTN</name>
<keyword evidence="4" id="KW-0046">Antibiotic resistance</keyword>
<evidence type="ECO:0000256" key="1">
    <source>
        <dbReference type="ARBA" id="ARBA00003818"/>
    </source>
</evidence>
<dbReference type="RefSeq" id="WP_425581357.1">
    <property type="nucleotide sequence ID" value="NZ_BAAAMJ010000033.1"/>
</dbReference>
<evidence type="ECO:0000256" key="5">
    <source>
        <dbReference type="ARBA" id="ARBA00031122"/>
    </source>
</evidence>